<feature type="region of interest" description="Disordered" evidence="1">
    <location>
        <begin position="1"/>
        <end position="92"/>
    </location>
</feature>
<dbReference type="PANTHER" id="PTHR26312">
    <property type="entry name" value="TETRATRICOPEPTIDE REPEAT PROTEIN 5"/>
    <property type="match status" value="1"/>
</dbReference>
<dbReference type="Proteomes" id="UP001567538">
    <property type="component" value="Unassembled WGS sequence"/>
</dbReference>
<comment type="caution">
    <text evidence="2">The sequence shown here is derived from an EMBL/GenBank/DDBJ whole genome shotgun (WGS) entry which is preliminary data.</text>
</comment>
<dbReference type="EMBL" id="JBEAFC010000005">
    <property type="protein sequence ID" value="KAL1556345.1"/>
    <property type="molecule type" value="Genomic_DNA"/>
</dbReference>
<protein>
    <submittedName>
        <fullName evidence="2">Uncharacterized protein</fullName>
    </submittedName>
</protein>
<dbReference type="InterPro" id="IPR011990">
    <property type="entry name" value="TPR-like_helical_dom_sf"/>
</dbReference>
<evidence type="ECO:0000256" key="1">
    <source>
        <dbReference type="SAM" id="MobiDB-lite"/>
    </source>
</evidence>
<dbReference type="PANTHER" id="PTHR26312:SF123">
    <property type="entry name" value="TETRATRICOPEPTIDE REPEAT (TPR)-LIKE SUPERFAMILY PROTEIN"/>
    <property type="match status" value="1"/>
</dbReference>
<proteinExistence type="predicted"/>
<sequence>MNSMLFQTGSGPIPVQAPPASPRHSISVYSPRRPSIRRSSSESNVIRSDTRTVSRQRSRSFSSLRIPEELGTPGGGMNKNRNSGGSGGSGGGAEGSDIGAYYQEMIRSNPTNSLLLRNYGRYLHEVVGDVVKAEEYYGRAILASPGDGEVLSLYGNLIWETHRDQIRAKSYFTQAIQASPNDSMVLGSYAHFLWVAEEEECGDDEEMETELVPLPSMIVSAF</sequence>
<organism evidence="2 3">
    <name type="scientific">Salvia divinorum</name>
    <name type="common">Maria pastora</name>
    <name type="synonym">Diviner's sage</name>
    <dbReference type="NCBI Taxonomy" id="28513"/>
    <lineage>
        <taxon>Eukaryota</taxon>
        <taxon>Viridiplantae</taxon>
        <taxon>Streptophyta</taxon>
        <taxon>Embryophyta</taxon>
        <taxon>Tracheophyta</taxon>
        <taxon>Spermatophyta</taxon>
        <taxon>Magnoliopsida</taxon>
        <taxon>eudicotyledons</taxon>
        <taxon>Gunneridae</taxon>
        <taxon>Pentapetalae</taxon>
        <taxon>asterids</taxon>
        <taxon>lamiids</taxon>
        <taxon>Lamiales</taxon>
        <taxon>Lamiaceae</taxon>
        <taxon>Nepetoideae</taxon>
        <taxon>Mentheae</taxon>
        <taxon>Salviinae</taxon>
        <taxon>Salvia</taxon>
        <taxon>Salvia subgen. Calosphace</taxon>
    </lineage>
</organism>
<name>A0ABD1HIV6_SALDI</name>
<feature type="compositionally biased region" description="Polar residues" evidence="1">
    <location>
        <begin position="1"/>
        <end position="10"/>
    </location>
</feature>
<keyword evidence="3" id="KW-1185">Reference proteome</keyword>
<gene>
    <name evidence="2" type="ORF">AAHA92_11988</name>
</gene>
<dbReference type="Gene3D" id="1.25.40.10">
    <property type="entry name" value="Tetratricopeptide repeat domain"/>
    <property type="match status" value="1"/>
</dbReference>
<dbReference type="SUPFAM" id="SSF48452">
    <property type="entry name" value="TPR-like"/>
    <property type="match status" value="1"/>
</dbReference>
<accession>A0ABD1HIV6</accession>
<evidence type="ECO:0000313" key="2">
    <source>
        <dbReference type="EMBL" id="KAL1556345.1"/>
    </source>
</evidence>
<feature type="compositionally biased region" description="Low complexity" evidence="1">
    <location>
        <begin position="25"/>
        <end position="65"/>
    </location>
</feature>
<evidence type="ECO:0000313" key="3">
    <source>
        <dbReference type="Proteomes" id="UP001567538"/>
    </source>
</evidence>
<reference evidence="2 3" key="1">
    <citation type="submission" date="2024-06" db="EMBL/GenBank/DDBJ databases">
        <title>A chromosome level genome sequence of Diviner's sage (Salvia divinorum).</title>
        <authorList>
            <person name="Ford S.A."/>
            <person name="Ro D.-K."/>
            <person name="Ness R.W."/>
            <person name="Phillips M.A."/>
        </authorList>
    </citation>
    <scope>NUCLEOTIDE SEQUENCE [LARGE SCALE GENOMIC DNA]</scope>
    <source>
        <strain evidence="2">SAF-2024a</strain>
        <tissue evidence="2">Leaf</tissue>
    </source>
</reference>
<dbReference type="AlphaFoldDB" id="A0ABD1HIV6"/>